<dbReference type="GO" id="GO:0008976">
    <property type="term" value="F:polyphosphate kinase activity"/>
    <property type="evidence" value="ECO:0007669"/>
    <property type="project" value="UniProtKB-UniRule"/>
</dbReference>
<evidence type="ECO:0000256" key="7">
    <source>
        <dbReference type="RuleBase" id="RU003800"/>
    </source>
</evidence>
<dbReference type="Gene3D" id="3.30.870.10">
    <property type="entry name" value="Endonuclease Chain A"/>
    <property type="match status" value="2"/>
</dbReference>
<dbReference type="OrthoDB" id="9761456at2"/>
<dbReference type="eggNOG" id="COG0855">
    <property type="taxonomic scope" value="Bacteria"/>
</dbReference>
<feature type="domain" description="Polyphosphate kinase C-terminal" evidence="10">
    <location>
        <begin position="499"/>
        <end position="658"/>
    </location>
</feature>
<reference evidence="12 13" key="1">
    <citation type="journal article" date="2012" name="Stand. Genomic Sci.">
        <title>Complete genome sequence of the sulfur compounds oxidizing chemolithoautotroph Sulfuricurvum kujiense type strain (YK-1(T)).</title>
        <authorList>
            <person name="Han C."/>
            <person name="Kotsyurbenko O."/>
            <person name="Chertkov O."/>
            <person name="Held B."/>
            <person name="Lapidus A."/>
            <person name="Nolan M."/>
            <person name="Lucas S."/>
            <person name="Hammon N."/>
            <person name="Deshpande S."/>
            <person name="Cheng J.F."/>
            <person name="Tapia R."/>
            <person name="Goodwin L.A."/>
            <person name="Pitluck S."/>
            <person name="Liolios K."/>
            <person name="Pagani I."/>
            <person name="Ivanova N."/>
            <person name="Mavromatis K."/>
            <person name="Mikhailova N."/>
            <person name="Pati A."/>
            <person name="Chen A."/>
            <person name="Palaniappan K."/>
            <person name="Land M."/>
            <person name="Hauser L."/>
            <person name="Chang Y.J."/>
            <person name="Jeffries C.D."/>
            <person name="Brambilla E.M."/>
            <person name="Rohde M."/>
            <person name="Spring S."/>
            <person name="Sikorski J."/>
            <person name="Goker M."/>
            <person name="Woyke T."/>
            <person name="Bristow J."/>
            <person name="Eisen J.A."/>
            <person name="Markowitz V."/>
            <person name="Hugenholtz P."/>
            <person name="Kyrpides N.C."/>
            <person name="Klenk H.P."/>
            <person name="Detter J.C."/>
        </authorList>
    </citation>
    <scope>NUCLEOTIDE SEQUENCE [LARGE SCALE GENOMIC DNA]</scope>
    <source>
        <strain evidence="13">ATCC BAA-921 / DSM 16994 / JCM 11577 / YK-1</strain>
    </source>
</reference>
<dbReference type="PANTHER" id="PTHR30218:SF0">
    <property type="entry name" value="POLYPHOSPHATE KINASE"/>
    <property type="match status" value="1"/>
</dbReference>
<keyword evidence="2 6" id="KW-0808">Transferase</keyword>
<dbReference type="Gene3D" id="3.30.1840.10">
    <property type="entry name" value="Polyphosphate kinase middle domain"/>
    <property type="match status" value="1"/>
</dbReference>
<keyword evidence="6" id="KW-0479">Metal-binding</keyword>
<keyword evidence="1 6" id="KW-0597">Phosphoprotein</keyword>
<dbReference type="Proteomes" id="UP000008721">
    <property type="component" value="Chromosome"/>
</dbReference>
<dbReference type="InterPro" id="IPR025198">
    <property type="entry name" value="PPK_N_dom"/>
</dbReference>
<evidence type="ECO:0000256" key="4">
    <source>
        <dbReference type="ARBA" id="ARBA00022777"/>
    </source>
</evidence>
<sequence length="699" mass="80301">MPNNYKDPALYINRELSWLQFNTRVLRQAQDESLPLFERLKFLAIYGTNLDEFYMIRVAGLKKLFSAGVNVSGADRFTPLHQLRGIREYLHKEQEEVEYCLQGIMKELEKEGIFFKPYKEATPEQRKYLDKYFHENIYPVVIPIAIDATHPFPHLNNLGFGQIVKLRDKDDATIERYGLIRIPRVLPRFVEIDNRIYIPIGSIVAEHIQDLFPGYELIKFAAFRVTRNADIAIEEEEADDFMEILEEGLKLRKKGELVRLELSVHADDDLLNFFNRHANVYKDDIYRFQTYLNLGSLWQVVGNKDFAHLTTPSFKPRNLPPLDTDESLYATLDKQDLLLYHPFESFEPVVRLIQIAAKDPEVVSIRMTLYRSGSKSPIVQSLINAAESGKQVTVMVELRARFDEENNLHWAKALENSGAHVIYGIAGFKVHAKAALITRRVDGKLKQYAHIGTGNYNPSTATIYTDISYMTSNDTITHDMTRFFHFLTGFSKKGKLHELYMAPTQIKPKVLSLIQNETRMGSEGVIIAKMNALVDEDIIKALYKASQAGVKIELIIRGICCLRPGVPGVSENIRVISLIGKYLEHARIYYFKHSTPQTYISSADWMPRNLLRRIELLTPIQGEEISNKLIQILQLQTSDNILAYELQNDGSYVKVKHEPGNLIDSHKIAETHTNKVYNSVKKQTPNYVQQLTARLFKES</sequence>
<feature type="active site" description="Phosphohistidine intermediate" evidence="6">
    <location>
        <position position="431"/>
    </location>
</feature>
<evidence type="ECO:0000259" key="9">
    <source>
        <dbReference type="Pfam" id="PF13089"/>
    </source>
</evidence>
<comment type="cofactor">
    <cofactor evidence="6">
        <name>Mg(2+)</name>
        <dbReference type="ChEBI" id="CHEBI:18420"/>
    </cofactor>
</comment>
<feature type="domain" description="Polyphosphate kinase N-terminal" evidence="9">
    <location>
        <begin position="11"/>
        <end position="115"/>
    </location>
</feature>
<dbReference type="CDD" id="cd09168">
    <property type="entry name" value="PLDc_PaPPK1_C2_like"/>
    <property type="match status" value="1"/>
</dbReference>
<comment type="function">
    <text evidence="6 7">Catalyzes the reversible transfer of the terminal phosphate of ATP to form a long-chain polyphosphate (polyP).</text>
</comment>
<dbReference type="HOGENOM" id="CLU_009678_1_1_7"/>
<feature type="binding site" evidence="6">
    <location>
        <position position="557"/>
    </location>
    <ligand>
        <name>ATP</name>
        <dbReference type="ChEBI" id="CHEBI:30616"/>
    </ligand>
</feature>
<dbReference type="EMBL" id="CP002355">
    <property type="protein sequence ID" value="ADR33155.1"/>
    <property type="molecule type" value="Genomic_DNA"/>
</dbReference>
<dbReference type="STRING" id="709032.Sulku_0488"/>
<dbReference type="NCBIfam" id="NF003924">
    <property type="entry name" value="PRK05443.3-2"/>
    <property type="match status" value="1"/>
</dbReference>
<evidence type="ECO:0000259" key="10">
    <source>
        <dbReference type="Pfam" id="PF13090"/>
    </source>
</evidence>
<dbReference type="Pfam" id="PF13090">
    <property type="entry name" value="PP_kinase_C"/>
    <property type="match status" value="1"/>
</dbReference>
<dbReference type="NCBIfam" id="NF003918">
    <property type="entry name" value="PRK05443.1-2"/>
    <property type="match status" value="1"/>
</dbReference>
<dbReference type="Gene3D" id="1.20.58.310">
    <property type="entry name" value="Polyphosphate kinase N-terminal domain"/>
    <property type="match status" value="1"/>
</dbReference>
<evidence type="ECO:0000256" key="5">
    <source>
        <dbReference type="ARBA" id="ARBA00022840"/>
    </source>
</evidence>
<dbReference type="NCBIfam" id="TIGR03705">
    <property type="entry name" value="poly_P_kin"/>
    <property type="match status" value="1"/>
</dbReference>
<dbReference type="Pfam" id="PF13089">
    <property type="entry name" value="PP_kinase_N"/>
    <property type="match status" value="1"/>
</dbReference>
<feature type="domain" description="Polyphosphate kinase middle" evidence="8">
    <location>
        <begin position="124"/>
        <end position="299"/>
    </location>
</feature>
<dbReference type="Pfam" id="PF17941">
    <property type="entry name" value="PP_kinase_C_1"/>
    <property type="match status" value="1"/>
</dbReference>
<dbReference type="KEGG" id="sku:Sulku_0488"/>
<comment type="similarity">
    <text evidence="6 7">Belongs to the polyphosphate kinase 1 (PPK1) family.</text>
</comment>
<dbReference type="SUPFAM" id="SSF56024">
    <property type="entry name" value="Phospholipase D/nuclease"/>
    <property type="match status" value="2"/>
</dbReference>
<protein>
    <recommendedName>
        <fullName evidence="6 7">Polyphosphate kinase</fullName>
        <ecNumber evidence="6 7">2.7.4.1</ecNumber>
    </recommendedName>
    <alternativeName>
        <fullName evidence="6">ATP-polyphosphate phosphotransferase</fullName>
    </alternativeName>
    <alternativeName>
        <fullName evidence="6">Polyphosphoric acid kinase</fullName>
    </alternativeName>
</protein>
<dbReference type="InterPro" id="IPR041108">
    <property type="entry name" value="PP_kinase_C_1"/>
</dbReference>
<proteinExistence type="inferred from homology"/>
<dbReference type="EC" id="2.7.4.1" evidence="6 7"/>
<dbReference type="NCBIfam" id="NF003921">
    <property type="entry name" value="PRK05443.2-2"/>
    <property type="match status" value="1"/>
</dbReference>
<name>E4TZZ0_SULKY</name>
<feature type="binding site" evidence="6">
    <location>
        <position position="49"/>
    </location>
    <ligand>
        <name>ATP</name>
        <dbReference type="ChEBI" id="CHEBI:30616"/>
    </ligand>
</feature>
<evidence type="ECO:0000256" key="6">
    <source>
        <dbReference type="HAMAP-Rule" id="MF_00347"/>
    </source>
</evidence>
<gene>
    <name evidence="6" type="primary">ppk</name>
    <name evidence="12" type="ordered locus">Sulku_0488</name>
</gene>
<keyword evidence="4 6" id="KW-0418">Kinase</keyword>
<dbReference type="GO" id="GO:0009358">
    <property type="term" value="C:polyphosphate kinase complex"/>
    <property type="evidence" value="ECO:0007669"/>
    <property type="project" value="InterPro"/>
</dbReference>
<feature type="binding site" evidence="6">
    <location>
        <position position="464"/>
    </location>
    <ligand>
        <name>ATP</name>
        <dbReference type="ChEBI" id="CHEBI:30616"/>
    </ligand>
</feature>
<keyword evidence="6" id="KW-0460">Magnesium</keyword>
<dbReference type="PIRSF" id="PIRSF015589">
    <property type="entry name" value="PP_kinase"/>
    <property type="match status" value="1"/>
</dbReference>
<evidence type="ECO:0000259" key="8">
    <source>
        <dbReference type="Pfam" id="PF02503"/>
    </source>
</evidence>
<dbReference type="Pfam" id="PF02503">
    <property type="entry name" value="PP_kinase"/>
    <property type="match status" value="1"/>
</dbReference>
<comment type="PTM">
    <text evidence="6 7">An intermediate of this reaction is the autophosphorylated ppk in which a phosphate is covalently linked to a histidine residue through a N-P bond.</text>
</comment>
<dbReference type="InterPro" id="IPR025200">
    <property type="entry name" value="PPK_C_dom2"/>
</dbReference>
<dbReference type="NCBIfam" id="NF003917">
    <property type="entry name" value="PRK05443.1-1"/>
    <property type="match status" value="1"/>
</dbReference>
<dbReference type="CDD" id="cd09165">
    <property type="entry name" value="PLDc_PaPPK1_C1_like"/>
    <property type="match status" value="1"/>
</dbReference>
<feature type="binding site" evidence="6">
    <location>
        <position position="401"/>
    </location>
    <ligand>
        <name>Mg(2+)</name>
        <dbReference type="ChEBI" id="CHEBI:18420"/>
    </ligand>
</feature>
<dbReference type="InterPro" id="IPR024953">
    <property type="entry name" value="PP_kinase_middle"/>
</dbReference>
<dbReference type="AlphaFoldDB" id="E4TZZ0"/>
<accession>E4TZZ0</accession>
<evidence type="ECO:0000256" key="2">
    <source>
        <dbReference type="ARBA" id="ARBA00022679"/>
    </source>
</evidence>
<dbReference type="PANTHER" id="PTHR30218">
    <property type="entry name" value="POLYPHOSPHATE KINASE"/>
    <property type="match status" value="1"/>
</dbReference>
<dbReference type="GO" id="GO:0046872">
    <property type="term" value="F:metal ion binding"/>
    <property type="evidence" value="ECO:0007669"/>
    <property type="project" value="UniProtKB-KW"/>
</dbReference>
<keyword evidence="3 6" id="KW-0547">Nucleotide-binding</keyword>
<evidence type="ECO:0000313" key="12">
    <source>
        <dbReference type="EMBL" id="ADR33155.1"/>
    </source>
</evidence>
<dbReference type="RefSeq" id="WP_013459352.1">
    <property type="nucleotide sequence ID" value="NC_014762.1"/>
</dbReference>
<dbReference type="SUPFAM" id="SSF143724">
    <property type="entry name" value="PHP14-like"/>
    <property type="match status" value="1"/>
</dbReference>
<dbReference type="GO" id="GO:0006799">
    <property type="term" value="P:polyphosphate biosynthetic process"/>
    <property type="evidence" value="ECO:0007669"/>
    <property type="project" value="UniProtKB-UniRule"/>
</dbReference>
<evidence type="ECO:0000256" key="1">
    <source>
        <dbReference type="ARBA" id="ARBA00022553"/>
    </source>
</evidence>
<dbReference type="SUPFAM" id="SSF140356">
    <property type="entry name" value="PPK N-terminal domain-like"/>
    <property type="match status" value="1"/>
</dbReference>
<dbReference type="HAMAP" id="MF_00347">
    <property type="entry name" value="Polyphosphate_kinase"/>
    <property type="match status" value="1"/>
</dbReference>
<evidence type="ECO:0000313" key="13">
    <source>
        <dbReference type="Proteomes" id="UP000008721"/>
    </source>
</evidence>
<feature type="binding site" evidence="6">
    <location>
        <position position="371"/>
    </location>
    <ligand>
        <name>Mg(2+)</name>
        <dbReference type="ChEBI" id="CHEBI:18420"/>
    </ligand>
</feature>
<evidence type="ECO:0000259" key="11">
    <source>
        <dbReference type="Pfam" id="PF17941"/>
    </source>
</evidence>
<dbReference type="InterPro" id="IPR003414">
    <property type="entry name" value="PP_kinase"/>
</dbReference>
<keyword evidence="5 6" id="KW-0067">ATP-binding</keyword>
<feature type="domain" description="Polyphosphate kinase C-terminal" evidence="11">
    <location>
        <begin position="328"/>
        <end position="492"/>
    </location>
</feature>
<dbReference type="InterPro" id="IPR036832">
    <property type="entry name" value="PPK_N_dom_sf"/>
</dbReference>
<organism evidence="12 13">
    <name type="scientific">Sulfuricurvum kujiense (strain ATCC BAA-921 / DSM 16994 / JCM 11577 / YK-1)</name>
    <dbReference type="NCBI Taxonomy" id="709032"/>
    <lineage>
        <taxon>Bacteria</taxon>
        <taxon>Pseudomonadati</taxon>
        <taxon>Campylobacterota</taxon>
        <taxon>Epsilonproteobacteria</taxon>
        <taxon>Campylobacterales</taxon>
        <taxon>Sulfurimonadaceae</taxon>
        <taxon>Sulfuricurvum</taxon>
    </lineage>
</organism>
<dbReference type="InterPro" id="IPR036830">
    <property type="entry name" value="PP_kinase_middle_dom_sf"/>
</dbReference>
<feature type="binding site" evidence="6">
    <location>
        <position position="585"/>
    </location>
    <ligand>
        <name>ATP</name>
        <dbReference type="ChEBI" id="CHEBI:30616"/>
    </ligand>
</feature>
<dbReference type="GO" id="GO:0005524">
    <property type="term" value="F:ATP binding"/>
    <property type="evidence" value="ECO:0007669"/>
    <property type="project" value="UniProtKB-KW"/>
</dbReference>
<comment type="catalytic activity">
    <reaction evidence="6 7">
        <text>[phosphate](n) + ATP = [phosphate](n+1) + ADP</text>
        <dbReference type="Rhea" id="RHEA:19573"/>
        <dbReference type="Rhea" id="RHEA-COMP:9859"/>
        <dbReference type="Rhea" id="RHEA-COMP:14280"/>
        <dbReference type="ChEBI" id="CHEBI:16838"/>
        <dbReference type="ChEBI" id="CHEBI:30616"/>
        <dbReference type="ChEBI" id="CHEBI:456216"/>
        <dbReference type="EC" id="2.7.4.1"/>
    </reaction>
</comment>
<evidence type="ECO:0000256" key="3">
    <source>
        <dbReference type="ARBA" id="ARBA00022741"/>
    </source>
</evidence>
<keyword evidence="13" id="KW-1185">Reference proteome</keyword>